<proteinExistence type="predicted"/>
<gene>
    <name evidence="3" type="ORF">H4O09_02940</name>
</gene>
<feature type="domain" description="Abortive phage infection protein C-terminal" evidence="1">
    <location>
        <begin position="244"/>
        <end position="562"/>
    </location>
</feature>
<dbReference type="Proteomes" id="UP000550609">
    <property type="component" value="Unassembled WGS sequence"/>
</dbReference>
<reference evidence="3 4" key="1">
    <citation type="submission" date="2020-08" db="EMBL/GenBank/DDBJ databases">
        <title>Stenotrophomonas sp. W1S232.</title>
        <authorList>
            <person name="Deng Y."/>
        </authorList>
    </citation>
    <scope>NUCLEOTIDE SEQUENCE [LARGE SCALE GENOMIC DNA]</scope>
    <source>
        <strain evidence="3 4">W1S232</strain>
    </source>
</reference>
<dbReference type="InterPro" id="IPR055101">
    <property type="entry name" value="AIPR_N"/>
</dbReference>
<organism evidence="3 4">
    <name type="scientific">Stenotrophomonas koreensis</name>
    <dbReference type="NCBI Taxonomy" id="266128"/>
    <lineage>
        <taxon>Bacteria</taxon>
        <taxon>Pseudomonadati</taxon>
        <taxon>Pseudomonadota</taxon>
        <taxon>Gammaproteobacteria</taxon>
        <taxon>Lysobacterales</taxon>
        <taxon>Lysobacteraceae</taxon>
        <taxon>Stenotrophomonas</taxon>
    </lineage>
</organism>
<dbReference type="RefSeq" id="WP_182621379.1">
    <property type="nucleotide sequence ID" value="NZ_JACIUV010000001.1"/>
</dbReference>
<dbReference type="InterPro" id="IPR018891">
    <property type="entry name" value="AIPR_C"/>
</dbReference>
<sequence length="597" mass="66926">MELIEFLTQTRAEVADEIAERMSVSGTAYPYPELIFSEIVMRHMEEVGMTHEPEVCHYDAKVGNANIKLSGYSVSSEGDRLDLFVSVYLDADSVQSVPDSATQKAAEQCLRFLSLSAQGKLAASMDPAIEAHELALHIEKGYAGLDEIRIYVLTDGQVKTKNFKAREISGKTVKLEVMDIERLHRHWSEGKPRDELVVNFDDVAGGPLPCVYIQGEAETYDYAMTVLPGEVLRFLYEKYGARLLEANVRSFLTATGKVNKGIQATLRSDPDKFVAYNNGIVIVADEARLGKTRDGGPGIAWMRGMQIVNGGQTTASIYFTKKKHPETDLGKVRVPAKVVVLKTDDLAAEEAMISDISRYANSQNAVKQSDLSANAAFHVELEKISNRVYCPDGVGRWFYERAAGSYTTMLAREGTTPAKYRNLKTLVVPPARRLTKTDLAKFLNAWEGRPDLASLGGQKNFAHFMDDIRSREEQGEEVIPDVQGYKRMIAKVIFFKRVHSLVRPMFPAFQGNIAIYLVSIISRTYSDRIDLDRIWDQQDISEAFKAQIRVWAVEVNDAINRSARGRMISEWAKKDECWNAIRSLELKMPTQGIPEIK</sequence>
<dbReference type="Pfam" id="PF10592">
    <property type="entry name" value="AIPR"/>
    <property type="match status" value="1"/>
</dbReference>
<dbReference type="EMBL" id="JACIUV010000001">
    <property type="protein sequence ID" value="MBB1116023.1"/>
    <property type="molecule type" value="Genomic_DNA"/>
</dbReference>
<dbReference type="AlphaFoldDB" id="A0A7W3UY55"/>
<feature type="domain" description="Abortive infection phage resistance protein N-terminal" evidence="2">
    <location>
        <begin position="36"/>
        <end position="185"/>
    </location>
</feature>
<evidence type="ECO:0000259" key="2">
    <source>
        <dbReference type="Pfam" id="PF22879"/>
    </source>
</evidence>
<evidence type="ECO:0000259" key="1">
    <source>
        <dbReference type="Pfam" id="PF10592"/>
    </source>
</evidence>
<accession>A0A7W3UY55</accession>
<evidence type="ECO:0000313" key="3">
    <source>
        <dbReference type="EMBL" id="MBB1116023.1"/>
    </source>
</evidence>
<comment type="caution">
    <text evidence="3">The sequence shown here is derived from an EMBL/GenBank/DDBJ whole genome shotgun (WGS) entry which is preliminary data.</text>
</comment>
<dbReference type="Pfam" id="PF22879">
    <property type="entry name" value="AIPR_N"/>
    <property type="match status" value="1"/>
</dbReference>
<evidence type="ECO:0000313" key="4">
    <source>
        <dbReference type="Proteomes" id="UP000550609"/>
    </source>
</evidence>
<protein>
    <submittedName>
        <fullName evidence="3">AIPR family protein</fullName>
    </submittedName>
</protein>
<name>A0A7W3UY55_9GAMM</name>